<keyword evidence="1" id="KW-0560">Oxidoreductase</keyword>
<dbReference type="Pfam" id="PF22725">
    <property type="entry name" value="GFO_IDH_MocA_C3"/>
    <property type="match status" value="1"/>
</dbReference>
<dbReference type="InterPro" id="IPR055170">
    <property type="entry name" value="GFO_IDH_MocA-like_dom"/>
</dbReference>
<evidence type="ECO:0000313" key="4">
    <source>
        <dbReference type="EMBL" id="GAH04208.1"/>
    </source>
</evidence>
<protein>
    <recommendedName>
        <fullName evidence="5">Gfo/Idh/MocA-like oxidoreductase N-terminal domain-containing protein</fullName>
    </recommendedName>
</protein>
<evidence type="ECO:0000259" key="2">
    <source>
        <dbReference type="Pfam" id="PF01408"/>
    </source>
</evidence>
<dbReference type="EMBL" id="BART01024456">
    <property type="protein sequence ID" value="GAH04208.1"/>
    <property type="molecule type" value="Genomic_DNA"/>
</dbReference>
<dbReference type="Gene3D" id="3.30.360.10">
    <property type="entry name" value="Dihydrodipicolinate Reductase, domain 2"/>
    <property type="match status" value="1"/>
</dbReference>
<sequence>AIIGAGFIGEVHANSYKQIDNADIVAIVDNVEKKGKKFAKKFGATFYENLDDLIESENVDSIDICTPTFLHPEMAIKAANAGKNVFCEKPLALSLKEANRVIEAVKKNNVKAMVGHVIRFWPEYAKAKEIVDSGQLGEPLHAFCERLAVTPDWHEGNWGFNEKYSGGASVDLHIHDLDYLIWLFGKPALVKAQGVYNEKLGGLVHIATNIEFESGKSGLAEGGWGFSGSFPFTMVLRILCEKGSIEWIFRAGKNIEERSQKTNLIVYKSDSSIDEPKVEQEDG</sequence>
<feature type="non-terminal residue" evidence="4">
    <location>
        <position position="1"/>
    </location>
</feature>
<feature type="domain" description="GFO/IDH/MocA-like oxidoreductase" evidence="3">
    <location>
        <begin position="124"/>
        <end position="246"/>
    </location>
</feature>
<proteinExistence type="predicted"/>
<dbReference type="InterPro" id="IPR000683">
    <property type="entry name" value="Gfo/Idh/MocA-like_OxRdtase_N"/>
</dbReference>
<dbReference type="GO" id="GO:0000166">
    <property type="term" value="F:nucleotide binding"/>
    <property type="evidence" value="ECO:0007669"/>
    <property type="project" value="InterPro"/>
</dbReference>
<evidence type="ECO:0000259" key="3">
    <source>
        <dbReference type="Pfam" id="PF22725"/>
    </source>
</evidence>
<reference evidence="4" key="1">
    <citation type="journal article" date="2014" name="Front. Microbiol.">
        <title>High frequency of phylogenetically diverse reductive dehalogenase-homologous genes in deep subseafloor sedimentary metagenomes.</title>
        <authorList>
            <person name="Kawai M."/>
            <person name="Futagami T."/>
            <person name="Toyoda A."/>
            <person name="Takaki Y."/>
            <person name="Nishi S."/>
            <person name="Hori S."/>
            <person name="Arai W."/>
            <person name="Tsubouchi T."/>
            <person name="Morono Y."/>
            <person name="Uchiyama I."/>
            <person name="Ito T."/>
            <person name="Fujiyama A."/>
            <person name="Inagaki F."/>
            <person name="Takami H."/>
        </authorList>
    </citation>
    <scope>NUCLEOTIDE SEQUENCE</scope>
    <source>
        <strain evidence="4">Expedition CK06-06</strain>
    </source>
</reference>
<dbReference type="PANTHER" id="PTHR43818:SF11">
    <property type="entry name" value="BCDNA.GH03377"/>
    <property type="match status" value="1"/>
</dbReference>
<comment type="caution">
    <text evidence="4">The sequence shown here is derived from an EMBL/GenBank/DDBJ whole genome shotgun (WGS) entry which is preliminary data.</text>
</comment>
<evidence type="ECO:0008006" key="5">
    <source>
        <dbReference type="Google" id="ProtNLM"/>
    </source>
</evidence>
<dbReference type="SUPFAM" id="SSF51735">
    <property type="entry name" value="NAD(P)-binding Rossmann-fold domains"/>
    <property type="match status" value="1"/>
</dbReference>
<accession>X1E6C3</accession>
<evidence type="ECO:0000256" key="1">
    <source>
        <dbReference type="ARBA" id="ARBA00023002"/>
    </source>
</evidence>
<dbReference type="Pfam" id="PF01408">
    <property type="entry name" value="GFO_IDH_MocA"/>
    <property type="match status" value="1"/>
</dbReference>
<dbReference type="InterPro" id="IPR036291">
    <property type="entry name" value="NAD(P)-bd_dom_sf"/>
</dbReference>
<feature type="domain" description="Gfo/Idh/MocA-like oxidoreductase N-terminal" evidence="2">
    <location>
        <begin position="1"/>
        <end position="116"/>
    </location>
</feature>
<feature type="non-terminal residue" evidence="4">
    <location>
        <position position="283"/>
    </location>
</feature>
<dbReference type="GO" id="GO:0016491">
    <property type="term" value="F:oxidoreductase activity"/>
    <property type="evidence" value="ECO:0007669"/>
    <property type="project" value="UniProtKB-KW"/>
</dbReference>
<dbReference type="InterPro" id="IPR050463">
    <property type="entry name" value="Gfo/Idh/MocA_oxidrdct_glycsds"/>
</dbReference>
<dbReference type="Gene3D" id="3.40.50.720">
    <property type="entry name" value="NAD(P)-binding Rossmann-like Domain"/>
    <property type="match status" value="1"/>
</dbReference>
<organism evidence="4">
    <name type="scientific">marine sediment metagenome</name>
    <dbReference type="NCBI Taxonomy" id="412755"/>
    <lineage>
        <taxon>unclassified sequences</taxon>
        <taxon>metagenomes</taxon>
        <taxon>ecological metagenomes</taxon>
    </lineage>
</organism>
<gene>
    <name evidence="4" type="ORF">S01H4_44167</name>
</gene>
<dbReference type="AlphaFoldDB" id="X1E6C3"/>
<dbReference type="PANTHER" id="PTHR43818">
    <property type="entry name" value="BCDNA.GH03377"/>
    <property type="match status" value="1"/>
</dbReference>
<dbReference type="SUPFAM" id="SSF55347">
    <property type="entry name" value="Glyceraldehyde-3-phosphate dehydrogenase-like, C-terminal domain"/>
    <property type="match status" value="1"/>
</dbReference>
<name>X1E6C3_9ZZZZ</name>